<keyword evidence="3" id="KW-1185">Reference proteome</keyword>
<sequence length="68" mass="7650">MLFSFELDDPALYLLMPSKADAETFLAPHSKPPQAATTRTRSRSQQTSSSRSPFPTGFAYMPRRRTAQ</sequence>
<dbReference type="EMBL" id="LUGG01000005">
    <property type="protein sequence ID" value="OBZ74888.1"/>
    <property type="molecule type" value="Genomic_DNA"/>
</dbReference>
<protein>
    <submittedName>
        <fullName evidence="2">Uncharacterized protein</fullName>
    </submittedName>
</protein>
<evidence type="ECO:0000313" key="2">
    <source>
        <dbReference type="EMBL" id="OBZ74888.1"/>
    </source>
</evidence>
<evidence type="ECO:0000313" key="3">
    <source>
        <dbReference type="Proteomes" id="UP000092993"/>
    </source>
</evidence>
<feature type="region of interest" description="Disordered" evidence="1">
    <location>
        <begin position="25"/>
        <end position="68"/>
    </location>
</feature>
<feature type="compositionally biased region" description="Low complexity" evidence="1">
    <location>
        <begin position="37"/>
        <end position="52"/>
    </location>
</feature>
<evidence type="ECO:0000256" key="1">
    <source>
        <dbReference type="SAM" id="MobiDB-lite"/>
    </source>
</evidence>
<dbReference type="Proteomes" id="UP000092993">
    <property type="component" value="Unassembled WGS sequence"/>
</dbReference>
<dbReference type="AlphaFoldDB" id="A0A1C7MDJ1"/>
<proteinExistence type="predicted"/>
<reference evidence="2 3" key="1">
    <citation type="submission" date="2016-03" db="EMBL/GenBank/DDBJ databases">
        <title>Whole genome sequencing of Grifola frondosa 9006-11.</title>
        <authorList>
            <person name="Min B."/>
            <person name="Park H."/>
            <person name="Kim J.-G."/>
            <person name="Cho H."/>
            <person name="Oh Y.-L."/>
            <person name="Kong W.-S."/>
            <person name="Choi I.-G."/>
        </authorList>
    </citation>
    <scope>NUCLEOTIDE SEQUENCE [LARGE SCALE GENOMIC DNA]</scope>
    <source>
        <strain evidence="2 3">9006-11</strain>
    </source>
</reference>
<comment type="caution">
    <text evidence="2">The sequence shown here is derived from an EMBL/GenBank/DDBJ whole genome shotgun (WGS) entry which is preliminary data.</text>
</comment>
<organism evidence="2 3">
    <name type="scientific">Grifola frondosa</name>
    <name type="common">Maitake</name>
    <name type="synonym">Polyporus frondosus</name>
    <dbReference type="NCBI Taxonomy" id="5627"/>
    <lineage>
        <taxon>Eukaryota</taxon>
        <taxon>Fungi</taxon>
        <taxon>Dikarya</taxon>
        <taxon>Basidiomycota</taxon>
        <taxon>Agaricomycotina</taxon>
        <taxon>Agaricomycetes</taxon>
        <taxon>Polyporales</taxon>
        <taxon>Grifolaceae</taxon>
        <taxon>Grifola</taxon>
    </lineage>
</organism>
<name>A0A1C7MDJ1_GRIFR</name>
<accession>A0A1C7MDJ1</accession>
<gene>
    <name evidence="2" type="ORF">A0H81_05790</name>
</gene>